<proteinExistence type="predicted"/>
<dbReference type="Proteomes" id="UP001208570">
    <property type="component" value="Unassembled WGS sequence"/>
</dbReference>
<name>A0AAD9JZW4_9ANNE</name>
<dbReference type="AlphaFoldDB" id="A0AAD9JZW4"/>
<evidence type="ECO:0000256" key="1">
    <source>
        <dbReference type="SAM" id="MobiDB-lite"/>
    </source>
</evidence>
<feature type="region of interest" description="Disordered" evidence="1">
    <location>
        <begin position="48"/>
        <end position="190"/>
    </location>
</feature>
<gene>
    <name evidence="2" type="ORF">LSH36_115g03031</name>
</gene>
<comment type="caution">
    <text evidence="2">The sequence shown here is derived from an EMBL/GenBank/DDBJ whole genome shotgun (WGS) entry which is preliminary data.</text>
</comment>
<feature type="compositionally biased region" description="Low complexity" evidence="1">
    <location>
        <begin position="119"/>
        <end position="133"/>
    </location>
</feature>
<feature type="compositionally biased region" description="Low complexity" evidence="1">
    <location>
        <begin position="90"/>
        <end position="101"/>
    </location>
</feature>
<feature type="compositionally biased region" description="Low complexity" evidence="1">
    <location>
        <begin position="146"/>
        <end position="168"/>
    </location>
</feature>
<keyword evidence="3" id="KW-1185">Reference proteome</keyword>
<organism evidence="2 3">
    <name type="scientific">Paralvinella palmiformis</name>
    <dbReference type="NCBI Taxonomy" id="53620"/>
    <lineage>
        <taxon>Eukaryota</taxon>
        <taxon>Metazoa</taxon>
        <taxon>Spiralia</taxon>
        <taxon>Lophotrochozoa</taxon>
        <taxon>Annelida</taxon>
        <taxon>Polychaeta</taxon>
        <taxon>Sedentaria</taxon>
        <taxon>Canalipalpata</taxon>
        <taxon>Terebellida</taxon>
        <taxon>Terebelliformia</taxon>
        <taxon>Alvinellidae</taxon>
        <taxon>Paralvinella</taxon>
    </lineage>
</organism>
<evidence type="ECO:0000313" key="3">
    <source>
        <dbReference type="Proteomes" id="UP001208570"/>
    </source>
</evidence>
<reference evidence="2" key="1">
    <citation type="journal article" date="2023" name="Mol. Biol. Evol.">
        <title>Third-Generation Sequencing Reveals the Adaptive Role of the Epigenome in Three Deep-Sea Polychaetes.</title>
        <authorList>
            <person name="Perez M."/>
            <person name="Aroh O."/>
            <person name="Sun Y."/>
            <person name="Lan Y."/>
            <person name="Juniper S.K."/>
            <person name="Young C.R."/>
            <person name="Angers B."/>
            <person name="Qian P.Y."/>
        </authorList>
    </citation>
    <scope>NUCLEOTIDE SEQUENCE</scope>
    <source>
        <strain evidence="2">P08H-3</strain>
    </source>
</reference>
<evidence type="ECO:0000313" key="2">
    <source>
        <dbReference type="EMBL" id="KAK2161503.1"/>
    </source>
</evidence>
<protein>
    <submittedName>
        <fullName evidence="2">Uncharacterized protein</fullName>
    </submittedName>
</protein>
<sequence length="271" mass="30051">MVLHISDFHLSSKHFHHIISYYYLWFALIGAESPEAVRKMLALSDKVRPHNPKHSVPTHHIITPHSPGTRRQPGSPKQKRPPPPPVAVNLSPESSSVLSLSNITHKKPPVTTSTCSNDSNSPTNSVGSSSSANQPCHYETDSGRNSCASSSYESHSPSSISSTSSPPSQKRPETQHSAHTHSHHNSHQQNQINRAYSHFVKQQYQFLCRGQRPPCPPDYHIATQMAQLARKDNHHLHRANSCDGTAGAPRVILNFPQVEDEDENEEFVDGV</sequence>
<dbReference type="EMBL" id="JAODUP010000115">
    <property type="protein sequence ID" value="KAK2161503.1"/>
    <property type="molecule type" value="Genomic_DNA"/>
</dbReference>
<accession>A0AAD9JZW4</accession>